<proteinExistence type="predicted"/>
<dbReference type="SUPFAM" id="SSF51306">
    <property type="entry name" value="LexA/Signal peptidase"/>
    <property type="match status" value="1"/>
</dbReference>
<gene>
    <name evidence="1" type="ORF">SAMN05892877_12186</name>
</gene>
<dbReference type="InterPro" id="IPR036286">
    <property type="entry name" value="LexA/Signal_pep-like_sf"/>
</dbReference>
<dbReference type="Proteomes" id="UP000219167">
    <property type="component" value="Unassembled WGS sequence"/>
</dbReference>
<dbReference type="Gene3D" id="2.10.109.10">
    <property type="entry name" value="Umud Fragment, subunit A"/>
    <property type="match status" value="1"/>
</dbReference>
<keyword evidence="2" id="KW-1185">Reference proteome</keyword>
<name>A0A285UZV7_9HYPH</name>
<protein>
    <submittedName>
        <fullName evidence="1">Peptidase S24-like protein</fullName>
    </submittedName>
</protein>
<sequence length="85" mass="9598">MEPQFWQGELVIVHPHKPPRFGDAVVVQCQYEEDSPVEATIGILAKRTEKIVGIDKHNPKAQIELPRNSVIATHKILTMNELLGF</sequence>
<dbReference type="EMBL" id="OBQD01000021">
    <property type="protein sequence ID" value="SOC46276.1"/>
    <property type="molecule type" value="Genomic_DNA"/>
</dbReference>
<dbReference type="AlphaFoldDB" id="A0A285UZV7"/>
<reference evidence="1 2" key="1">
    <citation type="submission" date="2017-08" db="EMBL/GenBank/DDBJ databases">
        <authorList>
            <person name="de Groot N.N."/>
        </authorList>
    </citation>
    <scope>NUCLEOTIDE SEQUENCE [LARGE SCALE GENOMIC DNA]</scope>
    <source>
        <strain evidence="1 2">JC85</strain>
    </source>
</reference>
<accession>A0A285UZV7</accession>
<evidence type="ECO:0000313" key="1">
    <source>
        <dbReference type="EMBL" id="SOC46276.1"/>
    </source>
</evidence>
<evidence type="ECO:0000313" key="2">
    <source>
        <dbReference type="Proteomes" id="UP000219167"/>
    </source>
</evidence>
<organism evidence="1 2">
    <name type="scientific">Rhizobium subbaraonis</name>
    <dbReference type="NCBI Taxonomy" id="908946"/>
    <lineage>
        <taxon>Bacteria</taxon>
        <taxon>Pseudomonadati</taxon>
        <taxon>Pseudomonadota</taxon>
        <taxon>Alphaproteobacteria</taxon>
        <taxon>Hyphomicrobiales</taxon>
        <taxon>Rhizobiaceae</taxon>
        <taxon>Rhizobium/Agrobacterium group</taxon>
        <taxon>Rhizobium</taxon>
    </lineage>
</organism>